<comment type="subcellular location">
    <subcellularLocation>
        <location evidence="1">Membrane</location>
        <topology evidence="1">Multi-pass membrane protein</topology>
    </subcellularLocation>
</comment>
<protein>
    <submittedName>
        <fullName evidence="6">Uncharacterized protein</fullName>
    </submittedName>
</protein>
<name>A0A8T0IV94_CERPU</name>
<evidence type="ECO:0000256" key="2">
    <source>
        <dbReference type="ARBA" id="ARBA00022692"/>
    </source>
</evidence>
<accession>A0A8T0IV94</accession>
<comment type="caution">
    <text evidence="6">The sequence shown here is derived from an EMBL/GenBank/DDBJ whole genome shotgun (WGS) entry which is preliminary data.</text>
</comment>
<dbReference type="GO" id="GO:0016020">
    <property type="term" value="C:membrane"/>
    <property type="evidence" value="ECO:0007669"/>
    <property type="project" value="UniProtKB-SubCell"/>
</dbReference>
<keyword evidence="2" id="KW-0812">Transmembrane</keyword>
<evidence type="ECO:0000256" key="3">
    <source>
        <dbReference type="ARBA" id="ARBA00022989"/>
    </source>
</evidence>
<keyword evidence="3" id="KW-1133">Transmembrane helix</keyword>
<dbReference type="SUPFAM" id="SSF103511">
    <property type="entry name" value="Chlorophyll a-b binding protein"/>
    <property type="match status" value="1"/>
</dbReference>
<organism evidence="6 7">
    <name type="scientific">Ceratodon purpureus</name>
    <name type="common">Fire moss</name>
    <name type="synonym">Dicranum purpureum</name>
    <dbReference type="NCBI Taxonomy" id="3225"/>
    <lineage>
        <taxon>Eukaryota</taxon>
        <taxon>Viridiplantae</taxon>
        <taxon>Streptophyta</taxon>
        <taxon>Embryophyta</taxon>
        <taxon>Bryophyta</taxon>
        <taxon>Bryophytina</taxon>
        <taxon>Bryopsida</taxon>
        <taxon>Dicranidae</taxon>
        <taxon>Pseudoditrichales</taxon>
        <taxon>Ditrichaceae</taxon>
        <taxon>Ceratodon</taxon>
    </lineage>
</organism>
<dbReference type="Proteomes" id="UP000822688">
    <property type="component" value="Chromosome 2"/>
</dbReference>
<evidence type="ECO:0000313" key="7">
    <source>
        <dbReference type="Proteomes" id="UP000822688"/>
    </source>
</evidence>
<evidence type="ECO:0000256" key="4">
    <source>
        <dbReference type="ARBA" id="ARBA00023136"/>
    </source>
</evidence>
<feature type="region of interest" description="Disordered" evidence="5">
    <location>
        <begin position="52"/>
        <end position="232"/>
    </location>
</feature>
<dbReference type="PANTHER" id="PTHR14154">
    <property type="entry name" value="UPF0041 BRAIN PROTEIN 44-RELATED"/>
    <property type="match status" value="1"/>
</dbReference>
<evidence type="ECO:0000313" key="6">
    <source>
        <dbReference type="EMBL" id="KAG0587052.1"/>
    </source>
</evidence>
<proteinExistence type="predicted"/>
<reference evidence="6" key="1">
    <citation type="submission" date="2020-06" db="EMBL/GenBank/DDBJ databases">
        <title>WGS assembly of Ceratodon purpureus strain R40.</title>
        <authorList>
            <person name="Carey S.B."/>
            <person name="Jenkins J."/>
            <person name="Shu S."/>
            <person name="Lovell J.T."/>
            <person name="Sreedasyam A."/>
            <person name="Maumus F."/>
            <person name="Tiley G.P."/>
            <person name="Fernandez-Pozo N."/>
            <person name="Barry K."/>
            <person name="Chen C."/>
            <person name="Wang M."/>
            <person name="Lipzen A."/>
            <person name="Daum C."/>
            <person name="Saski C.A."/>
            <person name="Payton A.C."/>
            <person name="Mcbreen J.C."/>
            <person name="Conrad R.E."/>
            <person name="Kollar L.M."/>
            <person name="Olsson S."/>
            <person name="Huttunen S."/>
            <person name="Landis J.B."/>
            <person name="Wickett N.J."/>
            <person name="Johnson M.G."/>
            <person name="Rensing S.A."/>
            <person name="Grimwood J."/>
            <person name="Schmutz J."/>
            <person name="Mcdaniel S.F."/>
        </authorList>
    </citation>
    <scope>NUCLEOTIDE SEQUENCE</scope>
    <source>
        <strain evidence="6">R40</strain>
    </source>
</reference>
<feature type="compositionally biased region" description="Polar residues" evidence="5">
    <location>
        <begin position="216"/>
        <end position="226"/>
    </location>
</feature>
<keyword evidence="4" id="KW-0472">Membrane</keyword>
<sequence>MAAMATIMKPLAGAIPVANGGLLPTRTAAGNCKQSWVNSSRRGQVRFVVRAESEESVVSQTPTSPIESGTKETGSGVGQSPPSFFESGTKETGSVVSQTPTSPIESGTKETGSGVGQSSPSFFESGTKETGSVVSQTPTSPIETGSSATELRKPSSLQNGGSTDEPEATTVGQTPLSPIEPAKEEPASKTRKPSPLQKGGTLDGDEAAGKDPAVTTVGQKSPSVSNGAGKFDDPRWRAGTWDITKFTRNGKIDWDAVIDAEVVRRKWLEENPEASNNSEPVVFDTATVPWWAWVKRFHLPEAELLNGRAAMVGYGVGYIVDSFTGSGLVDQQSSFLGKLLLFITVLGVLLVRKNSDIQNLRTIAKESTFYDKQWQASWKEDDDSDDKQNPTSS</sequence>
<dbReference type="EMBL" id="CM026422">
    <property type="protein sequence ID" value="KAG0587052.1"/>
    <property type="molecule type" value="Genomic_DNA"/>
</dbReference>
<feature type="compositionally biased region" description="Polar residues" evidence="5">
    <location>
        <begin position="60"/>
        <end position="82"/>
    </location>
</feature>
<keyword evidence="7" id="KW-1185">Reference proteome</keyword>
<evidence type="ECO:0000256" key="1">
    <source>
        <dbReference type="ARBA" id="ARBA00004141"/>
    </source>
</evidence>
<evidence type="ECO:0000256" key="5">
    <source>
        <dbReference type="SAM" id="MobiDB-lite"/>
    </source>
</evidence>
<dbReference type="AlphaFoldDB" id="A0A8T0IV94"/>
<feature type="compositionally biased region" description="Polar residues" evidence="5">
    <location>
        <begin position="90"/>
        <end position="162"/>
    </location>
</feature>
<gene>
    <name evidence="6" type="ORF">KC19_2G137300</name>
</gene>